<evidence type="ECO:0000313" key="6">
    <source>
        <dbReference type="Proteomes" id="UP000447873"/>
    </source>
</evidence>
<dbReference type="Proteomes" id="UP000433883">
    <property type="component" value="Unassembled WGS sequence"/>
</dbReference>
<dbReference type="EMBL" id="WNWS01000370">
    <property type="protein sequence ID" value="KAE9969349.1"/>
    <property type="molecule type" value="Genomic_DNA"/>
</dbReference>
<dbReference type="EMBL" id="WNWR01000146">
    <property type="protein sequence ID" value="KAE9990236.1"/>
    <property type="molecule type" value="Genomic_DNA"/>
</dbReference>
<dbReference type="Proteomes" id="UP000490939">
    <property type="component" value="Unassembled WGS sequence"/>
</dbReference>
<feature type="compositionally biased region" description="Polar residues" evidence="1">
    <location>
        <begin position="495"/>
        <end position="515"/>
    </location>
</feature>
<feature type="region of interest" description="Disordered" evidence="1">
    <location>
        <begin position="433"/>
        <end position="585"/>
    </location>
</feature>
<proteinExistence type="predicted"/>
<dbReference type="EMBL" id="WNWQ01001727">
    <property type="protein sequence ID" value="KAE9961328.1"/>
    <property type="molecule type" value="Genomic_DNA"/>
</dbReference>
<organism evidence="2 5">
    <name type="scientific">Venturia inaequalis</name>
    <name type="common">Apple scab fungus</name>
    <dbReference type="NCBI Taxonomy" id="5025"/>
    <lineage>
        <taxon>Eukaryota</taxon>
        <taxon>Fungi</taxon>
        <taxon>Dikarya</taxon>
        <taxon>Ascomycota</taxon>
        <taxon>Pezizomycotina</taxon>
        <taxon>Dothideomycetes</taxon>
        <taxon>Pleosporomycetidae</taxon>
        <taxon>Venturiales</taxon>
        <taxon>Venturiaceae</taxon>
        <taxon>Venturia</taxon>
    </lineage>
</organism>
<sequence>MVQTLRPQLWASEIIAYNDEELDRHIERYGRTIDVQDPEVLMQNKPFIQRLKDRANNTTDSVKSSPVDAQQLTARLLQGPTYKERAIRSPSVTSTTPPFTEEEEYLEDKRYETESFKWLVDSGGRPSHPLERMEDIVKTPGKDSEILSYWLDEADQDNDWRGLFQQQAGRWKCFRRIQCYAREQQFGHERVLMIAETFNNWEEFVGRCGPLQGGMGFPEYAKAAKERLQRHGFTRIFQLDLDLSQQDKLTTWIEYLNYEYLRYEDFSTKVRRGHRHDNKAWKKLVDSVALRPEETKEFLCSVDCGWQQAAERERAEEHMKAVRRVVVSVEQVIATPRQSRVSSQALQQRLLAAQLKLRGAEEEFWRIKGRNDCVSEYILSTKNYRIAKENAERHPILLRWMLQQIPLIELELNPPQKNSHTEELVGKISFSENQEAVLGRGPQTKERDRCGSETRPRSDQLSRKGKKRCRDDIEDDEDGTISPKRARNGGWPQFASWQPMNSTWFHDGQGSSQPARQPGSRPRHGETQRIDEPGTLSGHPRRSARIAMRREANLAATTSKKSPINRDKLSRSKRRFEDRRSKQTV</sequence>
<feature type="compositionally biased region" description="Basic and acidic residues" evidence="1">
    <location>
        <begin position="523"/>
        <end position="532"/>
    </location>
</feature>
<feature type="compositionally biased region" description="Basic and acidic residues" evidence="1">
    <location>
        <begin position="443"/>
        <end position="462"/>
    </location>
</feature>
<reference evidence="2 5" key="1">
    <citation type="submission" date="2019-11" db="EMBL/GenBank/DDBJ databases">
        <title>Venturia inaequalis Genome Resource.</title>
        <authorList>
            <person name="Lichtner F.J."/>
        </authorList>
    </citation>
    <scope>NUCLEOTIDE SEQUENCE [LARGE SCALE GENOMIC DNA]</scope>
    <source>
        <strain evidence="3 6">120213</strain>
        <strain evidence="2">Bline_iso_100314</strain>
        <strain evidence="4 7">DMI_063113</strain>
    </source>
</reference>
<keyword evidence="7" id="KW-1185">Reference proteome</keyword>
<feature type="compositionally biased region" description="Basic and acidic residues" evidence="1">
    <location>
        <begin position="564"/>
        <end position="585"/>
    </location>
</feature>
<comment type="caution">
    <text evidence="2">The sequence shown here is derived from an EMBL/GenBank/DDBJ whole genome shotgun (WGS) entry which is preliminary data.</text>
</comment>
<gene>
    <name evidence="2" type="ORF">BLS_002497</name>
    <name evidence="4" type="ORF">EG327_001663</name>
    <name evidence="3" type="ORF">EG328_006939</name>
</gene>
<protein>
    <submittedName>
        <fullName evidence="2">Uncharacterized protein</fullName>
    </submittedName>
</protein>
<evidence type="ECO:0000313" key="3">
    <source>
        <dbReference type="EMBL" id="KAE9969349.1"/>
    </source>
</evidence>
<evidence type="ECO:0000313" key="2">
    <source>
        <dbReference type="EMBL" id="KAE9961328.1"/>
    </source>
</evidence>
<name>A0A8H3YIV6_VENIN</name>
<dbReference type="AlphaFoldDB" id="A0A8H3YIV6"/>
<evidence type="ECO:0000313" key="4">
    <source>
        <dbReference type="EMBL" id="KAE9990236.1"/>
    </source>
</evidence>
<evidence type="ECO:0000313" key="7">
    <source>
        <dbReference type="Proteomes" id="UP000490939"/>
    </source>
</evidence>
<dbReference type="Proteomes" id="UP000447873">
    <property type="component" value="Unassembled WGS sequence"/>
</dbReference>
<evidence type="ECO:0000313" key="5">
    <source>
        <dbReference type="Proteomes" id="UP000433883"/>
    </source>
</evidence>
<accession>A0A8H3YIV6</accession>
<evidence type="ECO:0000256" key="1">
    <source>
        <dbReference type="SAM" id="MobiDB-lite"/>
    </source>
</evidence>